<dbReference type="InterPro" id="IPR048254">
    <property type="entry name" value="CDP_ALCOHOL_P_TRANSF_CS"/>
</dbReference>
<keyword evidence="15" id="KW-1185">Reference proteome</keyword>
<evidence type="ECO:0000256" key="11">
    <source>
        <dbReference type="RuleBase" id="RU003750"/>
    </source>
</evidence>
<keyword evidence="9" id="KW-0594">Phospholipid biosynthesis</keyword>
<proteinExistence type="inferred from homology"/>
<evidence type="ECO:0000256" key="5">
    <source>
        <dbReference type="ARBA" id="ARBA00022692"/>
    </source>
</evidence>
<dbReference type="PROSITE" id="PS00379">
    <property type="entry name" value="CDP_ALCOHOL_P_TRANSF"/>
    <property type="match status" value="1"/>
</dbReference>
<evidence type="ECO:0000256" key="8">
    <source>
        <dbReference type="ARBA" id="ARBA00023136"/>
    </source>
</evidence>
<evidence type="ECO:0000256" key="2">
    <source>
        <dbReference type="ARBA" id="ARBA00010441"/>
    </source>
</evidence>
<reference evidence="14 15" key="1">
    <citation type="submission" date="2023-01" db="EMBL/GenBank/DDBJ databases">
        <title>Minimal conservation of predation-associated metabolite biosynthetic gene clusters underscores biosynthetic potential of Myxococcota including descriptions for ten novel species: Archangium lansinium sp. nov., Myxococcus landrumus sp. nov., Nannocystis bai.</title>
        <authorList>
            <person name="Ahearne A."/>
            <person name="Stevens C."/>
            <person name="Dowd S."/>
        </authorList>
    </citation>
    <scope>NUCLEOTIDE SEQUENCE [LARGE SCALE GENOMIC DNA]</scope>
    <source>
        <strain evidence="14 15">WIWO2</strain>
    </source>
</reference>
<dbReference type="PANTHER" id="PTHR14269">
    <property type="entry name" value="CDP-DIACYLGLYCEROL--GLYCEROL-3-PHOSPHATE 3-PHOSPHATIDYLTRANSFERASE-RELATED"/>
    <property type="match status" value="1"/>
</dbReference>
<evidence type="ECO:0000313" key="15">
    <source>
        <dbReference type="Proteomes" id="UP001217485"/>
    </source>
</evidence>
<dbReference type="EMBL" id="JAQNDK010000003">
    <property type="protein sequence ID" value="MDC0681878.1"/>
    <property type="molecule type" value="Genomic_DNA"/>
</dbReference>
<evidence type="ECO:0000256" key="4">
    <source>
        <dbReference type="ARBA" id="ARBA00022679"/>
    </source>
</evidence>
<keyword evidence="3" id="KW-0444">Lipid biosynthesis</keyword>
<gene>
    <name evidence="14" type="ORF">POL72_29340</name>
</gene>
<evidence type="ECO:0000256" key="12">
    <source>
        <dbReference type="SAM" id="MobiDB-lite"/>
    </source>
</evidence>
<evidence type="ECO:0000256" key="7">
    <source>
        <dbReference type="ARBA" id="ARBA00023098"/>
    </source>
</evidence>
<keyword evidence="10" id="KW-1208">Phospholipid metabolism</keyword>
<dbReference type="InterPro" id="IPR043130">
    <property type="entry name" value="CDP-OH_PTrfase_TM_dom"/>
</dbReference>
<feature type="region of interest" description="Disordered" evidence="12">
    <location>
        <begin position="1"/>
        <end position="20"/>
    </location>
</feature>
<evidence type="ECO:0000256" key="1">
    <source>
        <dbReference type="ARBA" id="ARBA00004141"/>
    </source>
</evidence>
<evidence type="ECO:0000256" key="9">
    <source>
        <dbReference type="ARBA" id="ARBA00023209"/>
    </source>
</evidence>
<evidence type="ECO:0000313" key="14">
    <source>
        <dbReference type="EMBL" id="MDC0681878.1"/>
    </source>
</evidence>
<comment type="subcellular location">
    <subcellularLocation>
        <location evidence="1">Membrane</location>
        <topology evidence="1">Multi-pass membrane protein</topology>
    </subcellularLocation>
</comment>
<evidence type="ECO:0000256" key="6">
    <source>
        <dbReference type="ARBA" id="ARBA00022989"/>
    </source>
</evidence>
<feature type="transmembrane region" description="Helical" evidence="13">
    <location>
        <begin position="62"/>
        <end position="80"/>
    </location>
</feature>
<evidence type="ECO:0000256" key="3">
    <source>
        <dbReference type="ARBA" id="ARBA00022516"/>
    </source>
</evidence>
<feature type="transmembrane region" description="Helical" evidence="13">
    <location>
        <begin position="199"/>
        <end position="219"/>
    </location>
</feature>
<name>A0ABT5C8B3_9BACT</name>
<accession>A0ABT5C8B3</accession>
<keyword evidence="7" id="KW-0443">Lipid metabolism</keyword>
<dbReference type="PANTHER" id="PTHR14269:SF61">
    <property type="entry name" value="CDP-DIACYLGLYCEROL--SERINE O-PHOSPHATIDYLTRANSFERASE"/>
    <property type="match status" value="1"/>
</dbReference>
<organism evidence="14 15">
    <name type="scientific">Sorangium atrum</name>
    <dbReference type="NCBI Taxonomy" id="2995308"/>
    <lineage>
        <taxon>Bacteria</taxon>
        <taxon>Pseudomonadati</taxon>
        <taxon>Myxococcota</taxon>
        <taxon>Polyangia</taxon>
        <taxon>Polyangiales</taxon>
        <taxon>Polyangiaceae</taxon>
        <taxon>Sorangium</taxon>
    </lineage>
</organism>
<keyword evidence="6 13" id="KW-1133">Transmembrane helix</keyword>
<dbReference type="InterPro" id="IPR000462">
    <property type="entry name" value="CDP-OH_P_trans"/>
</dbReference>
<evidence type="ECO:0000256" key="13">
    <source>
        <dbReference type="SAM" id="Phobius"/>
    </source>
</evidence>
<comment type="similarity">
    <text evidence="2 11">Belongs to the CDP-alcohol phosphatidyltransferase class-I family.</text>
</comment>
<feature type="transmembrane region" description="Helical" evidence="13">
    <location>
        <begin position="31"/>
        <end position="56"/>
    </location>
</feature>
<keyword evidence="5 13" id="KW-0812">Transmembrane</keyword>
<comment type="caution">
    <text evidence="14">The sequence shown here is derived from an EMBL/GenBank/DDBJ whole genome shotgun (WGS) entry which is preliminary data.</text>
</comment>
<dbReference type="Pfam" id="PF01066">
    <property type="entry name" value="CDP-OH_P_transf"/>
    <property type="match status" value="1"/>
</dbReference>
<dbReference type="Proteomes" id="UP001217485">
    <property type="component" value="Unassembled WGS sequence"/>
</dbReference>
<sequence>MFGNRTGRAKLRAPSAMPPDKPPHFSMLRSFVLADFVTLANAASGTLSILLCLNYVAERERIYIWVAFGLLPFALACDVLDGTIARWRRKHSPLGADLDSLADVVSFGVAPAVLGFALGLRGLWDAAALVYFVACGISRLARYNVTAAELSDERGKVRYYEGTPIPTSLLIVLLFGVLFAKERVHEQLWLGSIAIGPWVFHPLSLVYAVSGSAMVSGTLRIPKP</sequence>
<keyword evidence="4 11" id="KW-0808">Transferase</keyword>
<feature type="transmembrane region" description="Helical" evidence="13">
    <location>
        <begin position="157"/>
        <end position="179"/>
    </location>
</feature>
<evidence type="ECO:0000256" key="10">
    <source>
        <dbReference type="ARBA" id="ARBA00023264"/>
    </source>
</evidence>
<protein>
    <submittedName>
        <fullName evidence="14">CDP-alcohol phosphatidyltransferase family protein</fullName>
    </submittedName>
</protein>
<keyword evidence="8 13" id="KW-0472">Membrane</keyword>
<dbReference type="InterPro" id="IPR050324">
    <property type="entry name" value="CDP-alcohol_PTase-I"/>
</dbReference>
<dbReference type="Gene3D" id="1.20.120.1760">
    <property type="match status" value="1"/>
</dbReference>